<name>A0A420RSE3_GIBIN</name>
<feature type="non-terminal residue" evidence="3">
    <location>
        <position position="1"/>
    </location>
</feature>
<proteinExistence type="predicted"/>
<evidence type="ECO:0000256" key="1">
    <source>
        <dbReference type="SAM" id="MobiDB-lite"/>
    </source>
</evidence>
<reference evidence="3 4" key="1">
    <citation type="journal article" date="2018" name="Sci. Rep.">
        <title>Characterisation of pathogen-specific regions and novel effector candidates in Fusarium oxysporum f. sp. cepae.</title>
        <authorList>
            <person name="Armitage A.D."/>
            <person name="Taylor A."/>
            <person name="Sobczyk M.K."/>
            <person name="Baxter L."/>
            <person name="Greenfield B.P."/>
            <person name="Bates H.J."/>
            <person name="Wilson F."/>
            <person name="Jackson A.C."/>
            <person name="Ott S."/>
            <person name="Harrison R.J."/>
            <person name="Clarkson J.P."/>
        </authorList>
    </citation>
    <scope>NUCLEOTIDE SEQUENCE [LARGE SCALE GENOMIC DNA]</scope>
    <source>
        <strain evidence="3 4">Fp_A8</strain>
    </source>
</reference>
<feature type="domain" description="DUF6570" evidence="2">
    <location>
        <begin position="27"/>
        <end position="150"/>
    </location>
</feature>
<protein>
    <recommendedName>
        <fullName evidence="2">DUF6570 domain-containing protein</fullName>
    </recommendedName>
</protein>
<sequence length="447" mass="49661">ECIRCLRRGVLSPAAQLHRRIGCEHLFPEELKGLTPVEEKLIALNSCYGFVTRYSIASSQKQSARYPKHIKGHITVFPNNVQELATKVLPHPLVQVMEEIHVSWQGAEKPAPSDLSGLLSVRRRVVERALVWLKKNNPHYAEIEIDAAEMESWGAPPHGVPPLVYDLMERNEPTAWEKTRTAQVVPPTERGMDDEGSYTQWRDPRAGAESEQLGKPINEVTSSGMFVLDGPPDVPDVEKLLFACNAVNGDAAAGGAKAGPTTRVESAERRPGLADRCEPYIHVSRGDEFADTFDASFFAKTFPTLLPLGVGGPTVSAGRGADMRGAEAAAQDLVSSRNMSLRTWADIMLWRHGGRFARHHIFAFLVFNMSVRSRNRRVSMLSVTRKRFCKIERIVRSISADRLAAARIELENSGKTTDEGVKELLWRPTNEGRFMSTGCFGCMETRT</sequence>
<evidence type="ECO:0000259" key="2">
    <source>
        <dbReference type="Pfam" id="PF20209"/>
    </source>
</evidence>
<feature type="region of interest" description="Disordered" evidence="1">
    <location>
        <begin position="179"/>
        <end position="199"/>
    </location>
</feature>
<dbReference type="EMBL" id="MRDB01000184">
    <property type="protein sequence ID" value="RKL19979.1"/>
    <property type="molecule type" value="Genomic_DNA"/>
</dbReference>
<dbReference type="Pfam" id="PF20209">
    <property type="entry name" value="DUF6570"/>
    <property type="match status" value="1"/>
</dbReference>
<gene>
    <name evidence="3" type="ORF">BFJ72_g15137</name>
</gene>
<accession>A0A420RSE3</accession>
<dbReference type="Proteomes" id="UP000283569">
    <property type="component" value="Unassembled WGS sequence"/>
</dbReference>
<evidence type="ECO:0000313" key="3">
    <source>
        <dbReference type="EMBL" id="RKL19979.1"/>
    </source>
</evidence>
<dbReference type="InterPro" id="IPR046700">
    <property type="entry name" value="DUF6570"/>
</dbReference>
<dbReference type="AlphaFoldDB" id="A0A420RSE3"/>
<comment type="caution">
    <text evidence="3">The sequence shown here is derived from an EMBL/GenBank/DDBJ whole genome shotgun (WGS) entry which is preliminary data.</text>
</comment>
<organism evidence="3 4">
    <name type="scientific">Gibberella intermedia</name>
    <name type="common">Bulb rot disease fungus</name>
    <name type="synonym">Fusarium proliferatum</name>
    <dbReference type="NCBI Taxonomy" id="948311"/>
    <lineage>
        <taxon>Eukaryota</taxon>
        <taxon>Fungi</taxon>
        <taxon>Dikarya</taxon>
        <taxon>Ascomycota</taxon>
        <taxon>Pezizomycotina</taxon>
        <taxon>Sordariomycetes</taxon>
        <taxon>Hypocreomycetidae</taxon>
        <taxon>Hypocreales</taxon>
        <taxon>Nectriaceae</taxon>
        <taxon>Fusarium</taxon>
        <taxon>Fusarium fujikuroi species complex</taxon>
    </lineage>
</organism>
<evidence type="ECO:0000313" key="4">
    <source>
        <dbReference type="Proteomes" id="UP000283569"/>
    </source>
</evidence>